<keyword evidence="4" id="KW-0723">Serine/threonine-protein kinase</keyword>
<dbReference type="OMA" id="WFANLEN"/>
<evidence type="ECO:0000256" key="19">
    <source>
        <dbReference type="SAM" id="MobiDB-lite"/>
    </source>
</evidence>
<evidence type="ECO:0000256" key="13">
    <source>
        <dbReference type="ARBA" id="ARBA00022989"/>
    </source>
</evidence>
<keyword evidence="14 20" id="KW-0472">Membrane</keyword>
<dbReference type="Gramene" id="ONK62748">
    <property type="protein sequence ID" value="ONK62748"/>
    <property type="gene ID" value="A4U43_C07F7730"/>
</dbReference>
<evidence type="ECO:0000313" key="23">
    <source>
        <dbReference type="EMBL" id="ONK62748.1"/>
    </source>
</evidence>
<dbReference type="InterPro" id="IPR032675">
    <property type="entry name" value="LRR_dom_sf"/>
</dbReference>
<evidence type="ECO:0000256" key="12">
    <source>
        <dbReference type="ARBA" id="ARBA00022840"/>
    </source>
</evidence>
<evidence type="ECO:0000256" key="1">
    <source>
        <dbReference type="ARBA" id="ARBA00004162"/>
    </source>
</evidence>
<dbReference type="FunFam" id="3.80.10.10:FF:000830">
    <property type="entry name" value="Predicted protein"/>
    <property type="match status" value="1"/>
</dbReference>
<dbReference type="InterPro" id="IPR008271">
    <property type="entry name" value="Ser/Thr_kinase_AS"/>
</dbReference>
<dbReference type="Gene3D" id="1.10.510.10">
    <property type="entry name" value="Transferase(Phosphotransferase) domain 1"/>
    <property type="match status" value="1"/>
</dbReference>
<proteinExistence type="inferred from homology"/>
<keyword evidence="5" id="KW-0433">Leucine-rich repeat</keyword>
<dbReference type="PROSITE" id="PS51450">
    <property type="entry name" value="LRR"/>
    <property type="match status" value="1"/>
</dbReference>
<dbReference type="Pfam" id="PF00560">
    <property type="entry name" value="LRR_1"/>
    <property type="match status" value="3"/>
</dbReference>
<dbReference type="PROSITE" id="PS00108">
    <property type="entry name" value="PROTEIN_KINASE_ST"/>
    <property type="match status" value="1"/>
</dbReference>
<feature type="chain" id="PRO_5024357453" description="non-specific serine/threonine protein kinase" evidence="21">
    <location>
        <begin position="22"/>
        <end position="950"/>
    </location>
</feature>
<comment type="catalytic activity">
    <reaction evidence="16">
        <text>L-threonyl-[protein] + ATP = O-phospho-L-threonyl-[protein] + ADP + H(+)</text>
        <dbReference type="Rhea" id="RHEA:46608"/>
        <dbReference type="Rhea" id="RHEA-COMP:11060"/>
        <dbReference type="Rhea" id="RHEA-COMP:11605"/>
        <dbReference type="ChEBI" id="CHEBI:15378"/>
        <dbReference type="ChEBI" id="CHEBI:30013"/>
        <dbReference type="ChEBI" id="CHEBI:30616"/>
        <dbReference type="ChEBI" id="CHEBI:61977"/>
        <dbReference type="ChEBI" id="CHEBI:456216"/>
        <dbReference type="EC" id="2.7.11.1"/>
    </reaction>
</comment>
<keyword evidence="6" id="KW-0808">Transferase</keyword>
<comment type="catalytic activity">
    <reaction evidence="17">
        <text>L-seryl-[protein] + ATP = O-phospho-L-seryl-[protein] + ADP + H(+)</text>
        <dbReference type="Rhea" id="RHEA:17989"/>
        <dbReference type="Rhea" id="RHEA-COMP:9863"/>
        <dbReference type="Rhea" id="RHEA-COMP:11604"/>
        <dbReference type="ChEBI" id="CHEBI:15378"/>
        <dbReference type="ChEBI" id="CHEBI:29999"/>
        <dbReference type="ChEBI" id="CHEBI:30616"/>
        <dbReference type="ChEBI" id="CHEBI:83421"/>
        <dbReference type="ChEBI" id="CHEBI:456216"/>
        <dbReference type="EC" id="2.7.11.1"/>
    </reaction>
</comment>
<dbReference type="CDD" id="cd14066">
    <property type="entry name" value="STKc_IRAK"/>
    <property type="match status" value="1"/>
</dbReference>
<dbReference type="InterPro" id="IPR001245">
    <property type="entry name" value="Ser-Thr/Tyr_kinase_cat_dom"/>
</dbReference>
<comment type="similarity">
    <text evidence="2">Belongs to the protein kinase superfamily. Ser/Thr protein kinase family.</text>
</comment>
<sequence length="950" mass="105340">MRLSIALVLLLLLCTVGFRVGSESIYSQDGAALRALMEHMKNIPPDWGKSGDPCGGNPWAGVTCNNSRVIELKLYNMGIEGTLSSDIGSLTELQILDLSYNRNLGGSLPPAIGRLQHLTSLFLIGCNFTGNIPDEIGNLSELTFLALQLNKFIGKIPNSLGRLSKLVLLDLAGNQLSGPIPISTDIAPGLDQLVYTKHFHFNKNHLSGPIPEKLFHSNLTVLHVLLDHNQLTGTIPGSIGVVQSLESLRLDNNNLTGQIPETISDLRNLKLLNLANNNLTGPMPNLTLLNSLDTLDLSQNSFDPSEAPAWFANLENLSSLVIESGGLFGKVPAKLFSLPRLQRVVLKNNAFNGSLDMGSDISNQLQIVNVENNALTSVELSVDYNNTIMLHGNPVCGNIHLSETSYCLPVRKKPVPSVNQSHCKSQACAQIYDCLHPYEGLMIFRAPYFQVVTDHLVFEQLEETVWNTYGSHVASVSLQDPHFNGDSYLEVLLKLCPLNGAYFNRTEILMELDLSNRHYKAPKIFGPYYFSALPYNFPGTSSSSHRGLIIGMVVGFTILIVGLVSMGIYAMRQKKMVQKAIEIINPFASWDPDVENSVEAPQLNGARWFSYDELKNCTNNFPEINVIGVGGYGKVYRGKLSNGKIVAIKREQLESNQGGLEFKTEIELLSRIHHKNLLELVGFCFQKGERMLIYEFMPNGTLRECLLGQNGVELNWKARLCIALDSARGVAYLHEHANPPIIHRDIKSTNILLDEHMNAKVADFGLSKLVSDSERGQYTTQVKGTLGYLDPEYYMTEQLTDKSDVYSFGVVMLELICAKPPIHMGQYIVREVKLAINDKDDEYFGLKDIMDPLLISKSTDVIGFRRFIELALQCVRDSSVDRPTMSYIVKEIERLLQNEGIRTTSSSGSSSDADYRVMKVMNHHSYTDSTQGSNMSSSSFGLPYSQQSSK</sequence>
<comment type="subcellular location">
    <subcellularLocation>
        <location evidence="1">Cell membrane</location>
        <topology evidence="1">Single-pass membrane protein</topology>
    </subcellularLocation>
</comment>
<feature type="compositionally biased region" description="Polar residues" evidence="19">
    <location>
        <begin position="927"/>
        <end position="950"/>
    </location>
</feature>
<dbReference type="GO" id="GO:0005886">
    <property type="term" value="C:plasma membrane"/>
    <property type="evidence" value="ECO:0007669"/>
    <property type="project" value="UniProtKB-SubCell"/>
</dbReference>
<evidence type="ECO:0000256" key="20">
    <source>
        <dbReference type="SAM" id="Phobius"/>
    </source>
</evidence>
<feature type="signal peptide" evidence="21">
    <location>
        <begin position="1"/>
        <end position="21"/>
    </location>
</feature>
<evidence type="ECO:0000256" key="8">
    <source>
        <dbReference type="ARBA" id="ARBA00022729"/>
    </source>
</evidence>
<dbReference type="AlphaFoldDB" id="A0A5P1EA64"/>
<dbReference type="SUPFAM" id="SSF56112">
    <property type="entry name" value="Protein kinase-like (PK-like)"/>
    <property type="match status" value="1"/>
</dbReference>
<feature type="region of interest" description="Disordered" evidence="19">
    <location>
        <begin position="926"/>
        <end position="950"/>
    </location>
</feature>
<evidence type="ECO:0000256" key="21">
    <source>
        <dbReference type="SAM" id="SignalP"/>
    </source>
</evidence>
<keyword evidence="10 18" id="KW-0547">Nucleotide-binding</keyword>
<evidence type="ECO:0000256" key="3">
    <source>
        <dbReference type="ARBA" id="ARBA00012513"/>
    </source>
</evidence>
<organism evidence="23 24">
    <name type="scientific">Asparagus officinalis</name>
    <name type="common">Garden asparagus</name>
    <dbReference type="NCBI Taxonomy" id="4686"/>
    <lineage>
        <taxon>Eukaryota</taxon>
        <taxon>Viridiplantae</taxon>
        <taxon>Streptophyta</taxon>
        <taxon>Embryophyta</taxon>
        <taxon>Tracheophyta</taxon>
        <taxon>Spermatophyta</taxon>
        <taxon>Magnoliopsida</taxon>
        <taxon>Liliopsida</taxon>
        <taxon>Asparagales</taxon>
        <taxon>Asparagaceae</taxon>
        <taxon>Asparagoideae</taxon>
        <taxon>Asparagus</taxon>
    </lineage>
</organism>
<feature type="binding site" evidence="18">
    <location>
        <position position="649"/>
    </location>
    <ligand>
        <name>ATP</name>
        <dbReference type="ChEBI" id="CHEBI:30616"/>
    </ligand>
</feature>
<evidence type="ECO:0000256" key="11">
    <source>
        <dbReference type="ARBA" id="ARBA00022777"/>
    </source>
</evidence>
<dbReference type="Gene3D" id="3.30.200.20">
    <property type="entry name" value="Phosphorylase Kinase, domain 1"/>
    <property type="match status" value="1"/>
</dbReference>
<evidence type="ECO:0000256" key="10">
    <source>
        <dbReference type="ARBA" id="ARBA00022741"/>
    </source>
</evidence>
<feature type="domain" description="Protein kinase" evidence="22">
    <location>
        <begin position="621"/>
        <end position="896"/>
    </location>
</feature>
<dbReference type="PROSITE" id="PS00107">
    <property type="entry name" value="PROTEIN_KINASE_ATP"/>
    <property type="match status" value="1"/>
</dbReference>
<dbReference type="InterPro" id="IPR017441">
    <property type="entry name" value="Protein_kinase_ATP_BS"/>
</dbReference>
<evidence type="ECO:0000256" key="18">
    <source>
        <dbReference type="PROSITE-ProRule" id="PRU10141"/>
    </source>
</evidence>
<keyword evidence="12 18" id="KW-0067">ATP-binding</keyword>
<dbReference type="InterPro" id="IPR013210">
    <property type="entry name" value="LRR_N_plant-typ"/>
</dbReference>
<keyword evidence="24" id="KW-1185">Reference proteome</keyword>
<dbReference type="InterPro" id="IPR000719">
    <property type="entry name" value="Prot_kinase_dom"/>
</dbReference>
<evidence type="ECO:0000313" key="24">
    <source>
        <dbReference type="Proteomes" id="UP000243459"/>
    </source>
</evidence>
<feature type="transmembrane region" description="Helical" evidence="20">
    <location>
        <begin position="548"/>
        <end position="571"/>
    </location>
</feature>
<dbReference type="Gene3D" id="3.80.10.10">
    <property type="entry name" value="Ribonuclease Inhibitor"/>
    <property type="match status" value="3"/>
</dbReference>
<evidence type="ECO:0000256" key="6">
    <source>
        <dbReference type="ARBA" id="ARBA00022679"/>
    </source>
</evidence>
<keyword evidence="15" id="KW-0325">Glycoprotein</keyword>
<evidence type="ECO:0000259" key="22">
    <source>
        <dbReference type="PROSITE" id="PS50011"/>
    </source>
</evidence>
<name>A0A5P1EA64_ASPOF</name>
<evidence type="ECO:0000256" key="4">
    <source>
        <dbReference type="ARBA" id="ARBA00022527"/>
    </source>
</evidence>
<evidence type="ECO:0000256" key="7">
    <source>
        <dbReference type="ARBA" id="ARBA00022692"/>
    </source>
</evidence>
<dbReference type="EMBL" id="CM007387">
    <property type="protein sequence ID" value="ONK62748.1"/>
    <property type="molecule type" value="Genomic_DNA"/>
</dbReference>
<evidence type="ECO:0000256" key="16">
    <source>
        <dbReference type="ARBA" id="ARBA00047899"/>
    </source>
</evidence>
<dbReference type="SUPFAM" id="SSF52058">
    <property type="entry name" value="L domain-like"/>
    <property type="match status" value="1"/>
</dbReference>
<dbReference type="InterPro" id="IPR001611">
    <property type="entry name" value="Leu-rich_rpt"/>
</dbReference>
<reference evidence="24" key="1">
    <citation type="journal article" date="2017" name="Nat. Commun.">
        <title>The asparagus genome sheds light on the origin and evolution of a young Y chromosome.</title>
        <authorList>
            <person name="Harkess A."/>
            <person name="Zhou J."/>
            <person name="Xu C."/>
            <person name="Bowers J.E."/>
            <person name="Van der Hulst R."/>
            <person name="Ayyampalayam S."/>
            <person name="Mercati F."/>
            <person name="Riccardi P."/>
            <person name="McKain M.R."/>
            <person name="Kakrana A."/>
            <person name="Tang H."/>
            <person name="Ray J."/>
            <person name="Groenendijk J."/>
            <person name="Arikit S."/>
            <person name="Mathioni S.M."/>
            <person name="Nakano M."/>
            <person name="Shan H."/>
            <person name="Telgmann-Rauber A."/>
            <person name="Kanno A."/>
            <person name="Yue Z."/>
            <person name="Chen H."/>
            <person name="Li W."/>
            <person name="Chen Y."/>
            <person name="Xu X."/>
            <person name="Zhang Y."/>
            <person name="Luo S."/>
            <person name="Chen H."/>
            <person name="Gao J."/>
            <person name="Mao Z."/>
            <person name="Pires J.C."/>
            <person name="Luo M."/>
            <person name="Kudrna D."/>
            <person name="Wing R.A."/>
            <person name="Meyers B.C."/>
            <person name="Yi K."/>
            <person name="Kong H."/>
            <person name="Lavrijsen P."/>
            <person name="Sunseri F."/>
            <person name="Falavigna A."/>
            <person name="Ye Y."/>
            <person name="Leebens-Mack J.H."/>
            <person name="Chen G."/>
        </authorList>
    </citation>
    <scope>NUCLEOTIDE SEQUENCE [LARGE SCALE GENOMIC DNA]</scope>
    <source>
        <strain evidence="24">cv. DH0086</strain>
    </source>
</reference>
<evidence type="ECO:0000256" key="14">
    <source>
        <dbReference type="ARBA" id="ARBA00023136"/>
    </source>
</evidence>
<gene>
    <name evidence="23" type="ORF">A4U43_C07F7730</name>
</gene>
<keyword evidence="8 21" id="KW-0732">Signal</keyword>
<dbReference type="FunFam" id="3.80.10.10:FF:000363">
    <property type="entry name" value="Leucine-rich repeat family protein"/>
    <property type="match status" value="1"/>
</dbReference>
<dbReference type="PANTHER" id="PTHR45974">
    <property type="entry name" value="RECEPTOR-LIKE PROTEIN 55"/>
    <property type="match status" value="1"/>
</dbReference>
<dbReference type="FunFam" id="3.30.200.20:FF:000039">
    <property type="entry name" value="receptor-like protein kinase FERONIA"/>
    <property type="match status" value="1"/>
</dbReference>
<dbReference type="PANTHER" id="PTHR45974:SF242">
    <property type="entry name" value="LEUCINE-RICH REPEAT PROTEIN KINASE FAMILY PROTEIN"/>
    <property type="match status" value="1"/>
</dbReference>
<dbReference type="PROSITE" id="PS50011">
    <property type="entry name" value="PROTEIN_KINASE_DOM"/>
    <property type="match status" value="1"/>
</dbReference>
<keyword evidence="7 20" id="KW-0812">Transmembrane</keyword>
<dbReference type="GO" id="GO:0005524">
    <property type="term" value="F:ATP binding"/>
    <property type="evidence" value="ECO:0007669"/>
    <property type="project" value="UniProtKB-UniRule"/>
</dbReference>
<dbReference type="FunFam" id="1.10.510.10:FF:000453">
    <property type="entry name" value="LRR receptor-like serine/threonine-protein kinase HSL2"/>
    <property type="match status" value="1"/>
</dbReference>
<evidence type="ECO:0000256" key="17">
    <source>
        <dbReference type="ARBA" id="ARBA00048679"/>
    </source>
</evidence>
<keyword evidence="13 20" id="KW-1133">Transmembrane helix</keyword>
<evidence type="ECO:0000256" key="9">
    <source>
        <dbReference type="ARBA" id="ARBA00022737"/>
    </source>
</evidence>
<protein>
    <recommendedName>
        <fullName evidence="3">non-specific serine/threonine protein kinase</fullName>
        <ecNumber evidence="3">2.7.11.1</ecNumber>
    </recommendedName>
</protein>
<dbReference type="EC" id="2.7.11.1" evidence="3"/>
<keyword evidence="9" id="KW-0677">Repeat</keyword>
<dbReference type="Pfam" id="PF07714">
    <property type="entry name" value="PK_Tyr_Ser-Thr"/>
    <property type="match status" value="1"/>
</dbReference>
<evidence type="ECO:0000256" key="2">
    <source>
        <dbReference type="ARBA" id="ARBA00008684"/>
    </source>
</evidence>
<dbReference type="Proteomes" id="UP000243459">
    <property type="component" value="Chromosome 7"/>
</dbReference>
<dbReference type="GO" id="GO:0004674">
    <property type="term" value="F:protein serine/threonine kinase activity"/>
    <property type="evidence" value="ECO:0007669"/>
    <property type="project" value="UniProtKB-KW"/>
</dbReference>
<dbReference type="Pfam" id="PF08263">
    <property type="entry name" value="LRRNT_2"/>
    <property type="match status" value="1"/>
</dbReference>
<evidence type="ECO:0000256" key="15">
    <source>
        <dbReference type="ARBA" id="ARBA00023180"/>
    </source>
</evidence>
<evidence type="ECO:0000256" key="5">
    <source>
        <dbReference type="ARBA" id="ARBA00022614"/>
    </source>
</evidence>
<keyword evidence="11" id="KW-0418">Kinase</keyword>
<dbReference type="SMART" id="SM00220">
    <property type="entry name" value="S_TKc"/>
    <property type="match status" value="1"/>
</dbReference>
<accession>A0A5P1EA64</accession>
<dbReference type="InterPro" id="IPR011009">
    <property type="entry name" value="Kinase-like_dom_sf"/>
</dbReference>